<comment type="caution">
    <text evidence="3">The sequence shown here is derived from an EMBL/GenBank/DDBJ whole genome shotgun (WGS) entry which is preliminary data.</text>
</comment>
<gene>
    <name evidence="3" type="ORF">M9R32_06010</name>
</gene>
<proteinExistence type="inferred from homology"/>
<dbReference type="InterPro" id="IPR036423">
    <property type="entry name" value="SOD-like_Cu/Zn_dom_sf"/>
</dbReference>
<dbReference type="InterPro" id="IPR024134">
    <property type="entry name" value="SOD_Cu/Zn_/chaperone"/>
</dbReference>
<dbReference type="EMBL" id="JAMKBJ010000004">
    <property type="protein sequence ID" value="MCZ8536729.1"/>
    <property type="molecule type" value="Genomic_DNA"/>
</dbReference>
<sequence>MKKWIIACAAILVTGCSQQNVSIPVSGVIEHSLATTIVDATGKGIGTAELTETEAGVRIHLLLKGMTPGVKAIHFHEVGKCEYPKFTTAGSHVNPTNKQHGFDNPKGYHSGDLPNLTVGENGEVDLEITSPHVTLEKGKSNSLLDADGSALVIHEKADDYKTDPSGNSGDRIACGVLK</sequence>
<accession>A0A9X3RD58</accession>
<dbReference type="PANTHER" id="PTHR10003">
    <property type="entry name" value="SUPEROXIDE DISMUTASE CU-ZN -RELATED"/>
    <property type="match status" value="1"/>
</dbReference>
<dbReference type="Pfam" id="PF00080">
    <property type="entry name" value="Sod_Cu"/>
    <property type="match status" value="1"/>
</dbReference>
<dbReference type="GO" id="GO:0006801">
    <property type="term" value="P:superoxide metabolic process"/>
    <property type="evidence" value="ECO:0007669"/>
    <property type="project" value="InterPro"/>
</dbReference>
<dbReference type="CDD" id="cd00305">
    <property type="entry name" value="Cu-Zn_Superoxide_Dismutase"/>
    <property type="match status" value="1"/>
</dbReference>
<dbReference type="InterPro" id="IPR001424">
    <property type="entry name" value="SOD_Cu_Zn_dom"/>
</dbReference>
<protein>
    <submittedName>
        <fullName evidence="3">Superoxide dismutase family protein</fullName>
    </submittedName>
</protein>
<evidence type="ECO:0000313" key="3">
    <source>
        <dbReference type="EMBL" id="MCZ8536729.1"/>
    </source>
</evidence>
<feature type="domain" description="Superoxide dismutase copper/zinc binding" evidence="2">
    <location>
        <begin position="46"/>
        <end position="176"/>
    </location>
</feature>
<evidence type="ECO:0000256" key="1">
    <source>
        <dbReference type="ARBA" id="ARBA00010457"/>
    </source>
</evidence>
<dbReference type="SUPFAM" id="SSF49329">
    <property type="entry name" value="Cu,Zn superoxide dismutase-like"/>
    <property type="match status" value="1"/>
</dbReference>
<keyword evidence="4" id="KW-1185">Reference proteome</keyword>
<dbReference type="GO" id="GO:0005507">
    <property type="term" value="F:copper ion binding"/>
    <property type="evidence" value="ECO:0007669"/>
    <property type="project" value="InterPro"/>
</dbReference>
<evidence type="ECO:0000313" key="4">
    <source>
        <dbReference type="Proteomes" id="UP001152173"/>
    </source>
</evidence>
<evidence type="ECO:0000259" key="2">
    <source>
        <dbReference type="Pfam" id="PF00080"/>
    </source>
</evidence>
<comment type="similarity">
    <text evidence="1">Belongs to the Cu-Zn superoxide dismutase family.</text>
</comment>
<name>A0A9X3RD58_9BACL</name>
<dbReference type="RefSeq" id="WP_269925828.1">
    <property type="nucleotide sequence ID" value="NZ_JAMKBJ010000004.1"/>
</dbReference>
<dbReference type="Proteomes" id="UP001152173">
    <property type="component" value="Unassembled WGS sequence"/>
</dbReference>
<dbReference type="Gene3D" id="2.60.40.200">
    <property type="entry name" value="Superoxide dismutase, copper/zinc binding domain"/>
    <property type="match status" value="1"/>
</dbReference>
<reference evidence="3" key="1">
    <citation type="submission" date="2022-05" db="EMBL/GenBank/DDBJ databases">
        <authorList>
            <person name="Colautti A."/>
            <person name="Iacumin L."/>
        </authorList>
    </citation>
    <scope>NUCLEOTIDE SEQUENCE</scope>
    <source>
        <strain evidence="3">SK 55</strain>
    </source>
</reference>
<dbReference type="AlphaFoldDB" id="A0A9X3RD58"/>
<dbReference type="PROSITE" id="PS51257">
    <property type="entry name" value="PROKAR_LIPOPROTEIN"/>
    <property type="match status" value="1"/>
</dbReference>
<organism evidence="3 4">
    <name type="scientific">Paenisporosarcina quisquiliarum</name>
    <dbReference type="NCBI Taxonomy" id="365346"/>
    <lineage>
        <taxon>Bacteria</taxon>
        <taxon>Bacillati</taxon>
        <taxon>Bacillota</taxon>
        <taxon>Bacilli</taxon>
        <taxon>Bacillales</taxon>
        <taxon>Caryophanaceae</taxon>
        <taxon>Paenisporosarcina</taxon>
    </lineage>
</organism>